<dbReference type="Gene3D" id="1.20.120.1100">
    <property type="match status" value="1"/>
</dbReference>
<comment type="subcellular location">
    <subcellularLocation>
        <location evidence="1">Secreted</location>
    </subcellularLocation>
</comment>
<evidence type="ECO:0000256" key="1">
    <source>
        <dbReference type="ARBA" id="ARBA00004613"/>
    </source>
</evidence>
<dbReference type="InterPro" id="IPR008632">
    <property type="entry name" value="Gp-FAR-1"/>
</dbReference>
<dbReference type="AlphaFoldDB" id="A0A0B1RZ46"/>
<evidence type="ECO:0000256" key="6">
    <source>
        <dbReference type="ARBA" id="ARBA00023054"/>
    </source>
</evidence>
<keyword evidence="7" id="KW-0446">Lipid-binding</keyword>
<dbReference type="Proteomes" id="UP000053660">
    <property type="component" value="Unassembled WGS sequence"/>
</dbReference>
<reference evidence="8 9" key="1">
    <citation type="submission" date="2014-03" db="EMBL/GenBank/DDBJ databases">
        <title>Draft genome of the hookworm Oesophagostomum dentatum.</title>
        <authorList>
            <person name="Mitreva M."/>
        </authorList>
    </citation>
    <scope>NUCLEOTIDE SEQUENCE [LARGE SCALE GENOMIC DNA]</scope>
    <source>
        <strain evidence="8 9">OD-Hann</strain>
    </source>
</reference>
<protein>
    <recommendedName>
        <fullName evidence="3">Fatty-acid and retinol-binding protein 1</fullName>
    </recommendedName>
</protein>
<sequence length="109" mass="11784">IAAAIKAKSPDLGTRVDKIHALFKEKIAALGPEAQAFAHESMKSGLDIRTKYFADSSPNKAILKKAALEVVKKFQALSDGAKADFKKQFPDIGGVLSNDMIVKRLESLN</sequence>
<proteinExistence type="inferred from homology"/>
<dbReference type="GO" id="GO:0005576">
    <property type="term" value="C:extracellular region"/>
    <property type="evidence" value="ECO:0007669"/>
    <property type="project" value="UniProtKB-SubCell"/>
</dbReference>
<dbReference type="PANTHER" id="PTHR31418">
    <property type="entry name" value="FATTY-ACID AND RETINOL-BINDING PROTEIN 1"/>
    <property type="match status" value="1"/>
</dbReference>
<keyword evidence="5" id="KW-0732">Signal</keyword>
<dbReference type="GO" id="GO:0008289">
    <property type="term" value="F:lipid binding"/>
    <property type="evidence" value="ECO:0007669"/>
    <property type="project" value="UniProtKB-KW"/>
</dbReference>
<evidence type="ECO:0000256" key="3">
    <source>
        <dbReference type="ARBA" id="ARBA00017453"/>
    </source>
</evidence>
<feature type="non-terminal residue" evidence="8">
    <location>
        <position position="1"/>
    </location>
</feature>
<evidence type="ECO:0000313" key="8">
    <source>
        <dbReference type="EMBL" id="KHJ76926.1"/>
    </source>
</evidence>
<accession>A0A0B1RZ46</accession>
<name>A0A0B1RZ46_OESDE</name>
<evidence type="ECO:0000256" key="7">
    <source>
        <dbReference type="ARBA" id="ARBA00023121"/>
    </source>
</evidence>
<dbReference type="PANTHER" id="PTHR31418:SF7">
    <property type="entry name" value="FATTY-ACID AND RETINOL-BINDING PROTEIN 1"/>
    <property type="match status" value="1"/>
</dbReference>
<dbReference type="OrthoDB" id="5808308at2759"/>
<comment type="similarity">
    <text evidence="2">Belongs to the fatty-acid and retinol-binding protein (FARBP) family.</text>
</comment>
<dbReference type="Pfam" id="PF05823">
    <property type="entry name" value="Gp-FAR-1"/>
    <property type="match status" value="1"/>
</dbReference>
<organism evidence="8 9">
    <name type="scientific">Oesophagostomum dentatum</name>
    <name type="common">Nodular worm</name>
    <dbReference type="NCBI Taxonomy" id="61180"/>
    <lineage>
        <taxon>Eukaryota</taxon>
        <taxon>Metazoa</taxon>
        <taxon>Ecdysozoa</taxon>
        <taxon>Nematoda</taxon>
        <taxon>Chromadorea</taxon>
        <taxon>Rhabditida</taxon>
        <taxon>Rhabditina</taxon>
        <taxon>Rhabditomorpha</taxon>
        <taxon>Strongyloidea</taxon>
        <taxon>Strongylidae</taxon>
        <taxon>Oesophagostomum</taxon>
    </lineage>
</organism>
<keyword evidence="6" id="KW-0175">Coiled coil</keyword>
<evidence type="ECO:0000256" key="4">
    <source>
        <dbReference type="ARBA" id="ARBA00022525"/>
    </source>
</evidence>
<evidence type="ECO:0000256" key="2">
    <source>
        <dbReference type="ARBA" id="ARBA00006648"/>
    </source>
</evidence>
<keyword evidence="9" id="KW-1185">Reference proteome</keyword>
<keyword evidence="4" id="KW-0964">Secreted</keyword>
<evidence type="ECO:0000256" key="5">
    <source>
        <dbReference type="ARBA" id="ARBA00022729"/>
    </source>
</evidence>
<dbReference type="EMBL" id="KN611271">
    <property type="protein sequence ID" value="KHJ76926.1"/>
    <property type="molecule type" value="Genomic_DNA"/>
</dbReference>
<evidence type="ECO:0000313" key="9">
    <source>
        <dbReference type="Proteomes" id="UP000053660"/>
    </source>
</evidence>
<gene>
    <name evidence="8" type="ORF">OESDEN_23454</name>
</gene>